<dbReference type="PRINTS" id="PR00038">
    <property type="entry name" value="HTHLUXR"/>
</dbReference>
<dbReference type="CDD" id="cd06170">
    <property type="entry name" value="LuxR_C_like"/>
    <property type="match status" value="1"/>
</dbReference>
<dbReference type="PROSITE" id="PS50043">
    <property type="entry name" value="HTH_LUXR_2"/>
    <property type="match status" value="1"/>
</dbReference>
<evidence type="ECO:0000313" key="5">
    <source>
        <dbReference type="EMBL" id="MBJ7597431.1"/>
    </source>
</evidence>
<dbReference type="SMART" id="SM00421">
    <property type="entry name" value="HTH_LUXR"/>
    <property type="match status" value="1"/>
</dbReference>
<dbReference type="Proteomes" id="UP000612893">
    <property type="component" value="Unassembled WGS sequence"/>
</dbReference>
<keyword evidence="1" id="KW-0805">Transcription regulation</keyword>
<dbReference type="InterPro" id="IPR039420">
    <property type="entry name" value="WalR-like"/>
</dbReference>
<evidence type="ECO:0000256" key="1">
    <source>
        <dbReference type="ARBA" id="ARBA00023015"/>
    </source>
</evidence>
<dbReference type="PANTHER" id="PTHR43214:SF24">
    <property type="entry name" value="TRANSCRIPTIONAL REGULATORY PROTEIN NARL-RELATED"/>
    <property type="match status" value="1"/>
</dbReference>
<comment type="caution">
    <text evidence="5">The sequence shown here is derived from an EMBL/GenBank/DDBJ whole genome shotgun (WGS) entry which is preliminary data.</text>
</comment>
<accession>A0A934JX49</accession>
<dbReference type="AlphaFoldDB" id="A0A934JX49"/>
<keyword evidence="3" id="KW-0804">Transcription</keyword>
<dbReference type="InterPro" id="IPR016032">
    <property type="entry name" value="Sig_transdc_resp-reg_C-effctor"/>
</dbReference>
<reference evidence="5" key="1">
    <citation type="submission" date="2020-10" db="EMBL/GenBank/DDBJ databases">
        <title>Ca. Dormibacterota MAGs.</title>
        <authorList>
            <person name="Montgomery K."/>
        </authorList>
    </citation>
    <scope>NUCLEOTIDE SEQUENCE [LARGE SCALE GENOMIC DNA]</scope>
    <source>
        <strain evidence="5">SC8812_S17_10</strain>
    </source>
</reference>
<dbReference type="SUPFAM" id="SSF46894">
    <property type="entry name" value="C-terminal effector domain of the bipartite response regulators"/>
    <property type="match status" value="1"/>
</dbReference>
<dbReference type="InterPro" id="IPR000792">
    <property type="entry name" value="Tscrpt_reg_LuxR_C"/>
</dbReference>
<evidence type="ECO:0000259" key="4">
    <source>
        <dbReference type="PROSITE" id="PS50043"/>
    </source>
</evidence>
<dbReference type="RefSeq" id="WP_338199643.1">
    <property type="nucleotide sequence ID" value="NZ_JAEKNR010000061.1"/>
</dbReference>
<name>A0A934JX49_9BACT</name>
<proteinExistence type="predicted"/>
<dbReference type="Pfam" id="PF00196">
    <property type="entry name" value="GerE"/>
    <property type="match status" value="1"/>
</dbReference>
<evidence type="ECO:0000256" key="3">
    <source>
        <dbReference type="ARBA" id="ARBA00023163"/>
    </source>
</evidence>
<sequence length="213" mass="23222">MIAELCTLREQLRVSIVSGDQISRDGIASQFRASEGIDMVSEVQPGVIALLVTDQVDEESVKEIRTLRRSGVEQVVVVATRVDDSGLLAAVEAGASGLLRRSEVGRESLVRAIEAAAVGEGCLAPDLLGRLLHQVGTVQRQVLHSRGLNFSGLTDREIKVLKLLAEGYDTNEVGRTLFHSERTVKNILHDVTSRLHLRNRTHAVAYALRQGLI</sequence>
<keyword evidence="6" id="KW-1185">Reference proteome</keyword>
<keyword evidence="2" id="KW-0238">DNA-binding</keyword>
<gene>
    <name evidence="5" type="ORF">JF922_05015</name>
</gene>
<evidence type="ECO:0000256" key="2">
    <source>
        <dbReference type="ARBA" id="ARBA00023125"/>
    </source>
</evidence>
<dbReference type="GO" id="GO:0003677">
    <property type="term" value="F:DNA binding"/>
    <property type="evidence" value="ECO:0007669"/>
    <property type="project" value="UniProtKB-KW"/>
</dbReference>
<feature type="domain" description="HTH luxR-type" evidence="4">
    <location>
        <begin position="146"/>
        <end position="211"/>
    </location>
</feature>
<protein>
    <submittedName>
        <fullName evidence="5">Response regulator transcription factor</fullName>
    </submittedName>
</protein>
<dbReference type="Gene3D" id="3.40.50.2300">
    <property type="match status" value="1"/>
</dbReference>
<organism evidence="5 6">
    <name type="scientific">Candidatus Nephthysia bennettiae</name>
    <dbReference type="NCBI Taxonomy" id="3127016"/>
    <lineage>
        <taxon>Bacteria</taxon>
        <taxon>Bacillati</taxon>
        <taxon>Candidatus Dormiibacterota</taxon>
        <taxon>Candidatus Dormibacteria</taxon>
        <taxon>Candidatus Dormibacterales</taxon>
        <taxon>Candidatus Dormibacteraceae</taxon>
        <taxon>Candidatus Nephthysia</taxon>
    </lineage>
</organism>
<evidence type="ECO:0000313" key="6">
    <source>
        <dbReference type="Proteomes" id="UP000612893"/>
    </source>
</evidence>
<dbReference type="PANTHER" id="PTHR43214">
    <property type="entry name" value="TWO-COMPONENT RESPONSE REGULATOR"/>
    <property type="match status" value="1"/>
</dbReference>
<dbReference type="EMBL" id="JAEKNR010000061">
    <property type="protein sequence ID" value="MBJ7597431.1"/>
    <property type="molecule type" value="Genomic_DNA"/>
</dbReference>